<dbReference type="GeneID" id="25736337"/>
<evidence type="ECO:0000313" key="5">
    <source>
        <dbReference type="Proteomes" id="UP000054498"/>
    </source>
</evidence>
<name>A0A0D2K1N1_9CHLO</name>
<evidence type="ECO:0000256" key="1">
    <source>
        <dbReference type="PROSITE-ProRule" id="PRU00076"/>
    </source>
</evidence>
<keyword evidence="1" id="KW-1015">Disulfide bond</keyword>
<dbReference type="RefSeq" id="XP_013903517.1">
    <property type="nucleotide sequence ID" value="XM_014048063.1"/>
</dbReference>
<proteinExistence type="predicted"/>
<gene>
    <name evidence="4" type="ORF">MNEG_3459</name>
</gene>
<feature type="chain" id="PRO_5002245842" description="EGF-like domain-containing protein" evidence="2">
    <location>
        <begin position="24"/>
        <end position="527"/>
    </location>
</feature>
<evidence type="ECO:0000313" key="4">
    <source>
        <dbReference type="EMBL" id="KIZ04498.1"/>
    </source>
</evidence>
<dbReference type="AlphaFoldDB" id="A0A0D2K1N1"/>
<feature type="disulfide bond" evidence="1">
    <location>
        <begin position="295"/>
        <end position="305"/>
    </location>
</feature>
<sequence length="527" mass="53363">MGLRWSLLLLAAAVALLSGDASAQVVVPQCYSTRNLPGETNPCKHSFDAKFDFTNTTVTVPGGKKNPAGTSYSRFCITLSTTRPCNPADSMCCPAAVPVTSSSPSVYELQLFTRSECVEKGAGNTELKKIRFYLGDKKISPGIDKKAPALTFRRSWWGTNKLCFEIPLDGQGVTPCSSLPLLCSADGCKLTLVTKPFDQAGAGCAARGVGRARRIGAGPGSAFERLACPGPPGLTDGKTGPKKKTGCKMSSGLEYDCTATCTRPGFKCNAANLCIPYVPPPTTGDDCSNGPADICKVQCLNGGTCLPPDSCDCTGTGYSGPTCNIRNCTGFAVNAGADQTVTTGTVNITVAVTPAAFTPADISFTFTPATAGAACVAAAGAPGVYTCSGLPNGKTTINVTATKDVCVTSDTVDITVTPSGGGCTDVAVSVVPAAANVVNGAIDVTITLGASLTGATPVVTVTPSGTCAVKAGNVYTCTGLATGQSTISASATLGDCKGSGSVVVSTSTGEQKEQPALVTCDFGHKCV</sequence>
<organism evidence="4 5">
    <name type="scientific">Monoraphidium neglectum</name>
    <dbReference type="NCBI Taxonomy" id="145388"/>
    <lineage>
        <taxon>Eukaryota</taxon>
        <taxon>Viridiplantae</taxon>
        <taxon>Chlorophyta</taxon>
        <taxon>core chlorophytes</taxon>
        <taxon>Chlorophyceae</taxon>
        <taxon>CS clade</taxon>
        <taxon>Sphaeropleales</taxon>
        <taxon>Selenastraceae</taxon>
        <taxon>Monoraphidium</taxon>
    </lineage>
</organism>
<feature type="domain" description="EGF-like" evidence="3">
    <location>
        <begin position="291"/>
        <end position="324"/>
    </location>
</feature>
<keyword evidence="5" id="KW-1185">Reference proteome</keyword>
<dbReference type="EMBL" id="KK100654">
    <property type="protein sequence ID" value="KIZ04498.1"/>
    <property type="molecule type" value="Genomic_DNA"/>
</dbReference>
<evidence type="ECO:0000256" key="2">
    <source>
        <dbReference type="SAM" id="SignalP"/>
    </source>
</evidence>
<dbReference type="InterPro" id="IPR000742">
    <property type="entry name" value="EGF"/>
</dbReference>
<evidence type="ECO:0000259" key="3">
    <source>
        <dbReference type="PROSITE" id="PS50026"/>
    </source>
</evidence>
<dbReference type="Proteomes" id="UP000054498">
    <property type="component" value="Unassembled WGS sequence"/>
</dbReference>
<dbReference type="PROSITE" id="PS50026">
    <property type="entry name" value="EGF_3"/>
    <property type="match status" value="1"/>
</dbReference>
<dbReference type="OrthoDB" id="10045365at2759"/>
<feature type="signal peptide" evidence="2">
    <location>
        <begin position="1"/>
        <end position="23"/>
    </location>
</feature>
<reference evidence="4 5" key="1">
    <citation type="journal article" date="2013" name="BMC Genomics">
        <title>Reconstruction of the lipid metabolism for the microalga Monoraphidium neglectum from its genome sequence reveals characteristics suitable for biofuel production.</title>
        <authorList>
            <person name="Bogen C."/>
            <person name="Al-Dilaimi A."/>
            <person name="Albersmeier A."/>
            <person name="Wichmann J."/>
            <person name="Grundmann M."/>
            <person name="Rupp O."/>
            <person name="Lauersen K.J."/>
            <person name="Blifernez-Klassen O."/>
            <person name="Kalinowski J."/>
            <person name="Goesmann A."/>
            <person name="Mussgnug J.H."/>
            <person name="Kruse O."/>
        </authorList>
    </citation>
    <scope>NUCLEOTIDE SEQUENCE [LARGE SCALE GENOMIC DNA]</scope>
    <source>
        <strain evidence="4 5">SAG 48.87</strain>
    </source>
</reference>
<accession>A0A0D2K1N1</accession>
<protein>
    <recommendedName>
        <fullName evidence="3">EGF-like domain-containing protein</fullName>
    </recommendedName>
</protein>
<comment type="caution">
    <text evidence="1">Lacks conserved residue(s) required for the propagation of feature annotation.</text>
</comment>
<keyword evidence="1" id="KW-0245">EGF-like domain</keyword>
<dbReference type="KEGG" id="mng:MNEG_3459"/>
<keyword evidence="2" id="KW-0732">Signal</keyword>
<dbReference type="Gene3D" id="2.10.25.10">
    <property type="entry name" value="Laminin"/>
    <property type="match status" value="1"/>
</dbReference>